<dbReference type="EMBL" id="CALTRL010005740">
    <property type="protein sequence ID" value="CAH7685647.1"/>
    <property type="molecule type" value="Genomic_DNA"/>
</dbReference>
<evidence type="ECO:0000256" key="4">
    <source>
        <dbReference type="ARBA" id="ARBA00022927"/>
    </source>
</evidence>
<organism evidence="10 11">
    <name type="scientific">Phakopsora pachyrhizi</name>
    <name type="common">Asian soybean rust disease fungus</name>
    <dbReference type="NCBI Taxonomy" id="170000"/>
    <lineage>
        <taxon>Eukaryota</taxon>
        <taxon>Fungi</taxon>
        <taxon>Dikarya</taxon>
        <taxon>Basidiomycota</taxon>
        <taxon>Pucciniomycotina</taxon>
        <taxon>Pucciniomycetes</taxon>
        <taxon>Pucciniales</taxon>
        <taxon>Phakopsoraceae</taxon>
        <taxon>Phakopsora</taxon>
    </lineage>
</organism>
<evidence type="ECO:0000256" key="7">
    <source>
        <dbReference type="ARBA" id="ARBA00023242"/>
    </source>
</evidence>
<feature type="region of interest" description="Disordered" evidence="9">
    <location>
        <begin position="239"/>
        <end position="272"/>
    </location>
</feature>
<protein>
    <submittedName>
        <fullName evidence="10">Expressed protein</fullName>
    </submittedName>
</protein>
<evidence type="ECO:0000313" key="10">
    <source>
        <dbReference type="EMBL" id="CAH7685647.1"/>
    </source>
</evidence>
<keyword evidence="6" id="KW-0906">Nuclear pore complex</keyword>
<keyword evidence="11" id="KW-1185">Reference proteome</keyword>
<feature type="non-terminal residue" evidence="10">
    <location>
        <position position="981"/>
    </location>
</feature>
<dbReference type="GO" id="GO:0017056">
    <property type="term" value="F:structural constituent of nuclear pore"/>
    <property type="evidence" value="ECO:0007669"/>
    <property type="project" value="InterPro"/>
</dbReference>
<proteinExistence type="predicted"/>
<keyword evidence="7" id="KW-0539">Nucleus</keyword>
<name>A0AAV0BH75_PHAPC</name>
<dbReference type="GO" id="GO:0006406">
    <property type="term" value="P:mRNA export from nucleus"/>
    <property type="evidence" value="ECO:0007669"/>
    <property type="project" value="TreeGrafter"/>
</dbReference>
<gene>
    <name evidence="10" type="ORF">PPACK8108_LOCUS20215</name>
</gene>
<comment type="subcellular location">
    <subcellularLocation>
        <location evidence="1">Nucleus</location>
        <location evidence="1">Nuclear pore complex</location>
    </subcellularLocation>
</comment>
<dbReference type="GO" id="GO:0000055">
    <property type="term" value="P:ribosomal large subunit export from nucleus"/>
    <property type="evidence" value="ECO:0007669"/>
    <property type="project" value="InterPro"/>
</dbReference>
<evidence type="ECO:0000313" key="11">
    <source>
        <dbReference type="Proteomes" id="UP001153365"/>
    </source>
</evidence>
<keyword evidence="4" id="KW-0653">Protein transport</keyword>
<dbReference type="Proteomes" id="UP001153365">
    <property type="component" value="Unassembled WGS sequence"/>
</dbReference>
<evidence type="ECO:0000256" key="5">
    <source>
        <dbReference type="ARBA" id="ARBA00023010"/>
    </source>
</evidence>
<feature type="non-terminal residue" evidence="10">
    <location>
        <position position="1"/>
    </location>
</feature>
<comment type="caution">
    <text evidence="10">The sequence shown here is derived from an EMBL/GenBank/DDBJ whole genome shotgun (WGS) entry which is preliminary data.</text>
</comment>
<dbReference type="PANTHER" id="PTHR13257">
    <property type="entry name" value="NUCLEOPORIN NUP84-RELATED"/>
    <property type="match status" value="1"/>
</dbReference>
<accession>A0AAV0BH75</accession>
<dbReference type="InterPro" id="IPR037700">
    <property type="entry name" value="NUP88/NUP82"/>
</dbReference>
<evidence type="ECO:0000256" key="1">
    <source>
        <dbReference type="ARBA" id="ARBA00004567"/>
    </source>
</evidence>
<sequence length="981" mass="111193">MAETSWLGGENWLEELSKHPAFNSSSTLNQSIKNDKRFNKQSSSTSLPQSNLISIINQTDLIVYSESEIRLLSLAKFKNSLSSTDPNPSNGHQSSTYKVLRPLPPSAIPEGPITHLAPNPTSRLLAVCSSTQVSVICLPRPEEQADPKTHLDCNALLIGISGGTVNQIPQVTRDGNKPLAIDEHQVMKVLWHEWSYRASTILILYSTGIMHEYDVSSNSRYPTQVIDFNSVFGFAEPNSQELGERDEDGEEKGVDKTGVGRRMGELSSTPRDSRVLIPRGRQSPNKLKMITPLRKSRLGTPQSCQSNYQANFYGSPDLRSTTAVSMCFGAGSSDWGPLTLYGLMKNGDVYAICPYLPHNCFVPPSYRNSLLLLLTAKSESISKSSKLTSTKEKSIFKSLEYLNLLFKLPGDSNFDPETELEGRDNFLNFFKSFKFRPIRHGPYLIQPSPIELDEEDEEEASDLIHLQYPTCLSEFDNLDNFMNDNNGIESVAVLMIAYNRRVDVCLEFQKVEPLWLPLDHGEDTVQGMIELPILEMYECIDLGIPTVVRNPKDNCPLSPLAFLRDPRYDDITYVFHRMGLHAISNMDWVEKLLKSFEEQAGTQSVALKDLDKLPSSEVGWIAKIMHNNVFDQSHSPCGVRGFSVINDAYLGYGLLTVTEDFQVVTQQLQLRPNPLTIKMPVPEFLNLKITNDHSYTDSALSQRIGFTKPLKNDSSSLSLYTSLLDQNWKHDQTQPKGFEKRIEEMIKRPENLNQVNSTTVRYAAEVSELVDKQIRQLIESLNEAQDRLKLQITEYRRQLKQVYDCREKLVVESQSSRSMKKSYEERIERIERNQAGLLKRADLVLQRLTDECNCNLSREEFKWIAEIGRMKAEIEGDRESKGLKSEVEELRKQVTFVKDSINRIRESALNRSKKKAFNSTYLSPKDLDEYEEDGTGICRGIFPVQKFGESQILSIQQKLIQSTSCLGLIMDQLHKLNDTIA</sequence>
<keyword evidence="5" id="KW-0811">Translocation</keyword>
<keyword evidence="3" id="KW-0509">mRNA transport</keyword>
<dbReference type="AlphaFoldDB" id="A0AAV0BH75"/>
<evidence type="ECO:0000256" key="3">
    <source>
        <dbReference type="ARBA" id="ARBA00022816"/>
    </source>
</evidence>
<evidence type="ECO:0000256" key="9">
    <source>
        <dbReference type="SAM" id="MobiDB-lite"/>
    </source>
</evidence>
<dbReference type="PANTHER" id="PTHR13257:SF0">
    <property type="entry name" value="NUCLEAR PORE COMPLEX PROTEIN NUP88"/>
    <property type="match status" value="1"/>
</dbReference>
<evidence type="ECO:0000256" key="6">
    <source>
        <dbReference type="ARBA" id="ARBA00023132"/>
    </source>
</evidence>
<evidence type="ECO:0000256" key="8">
    <source>
        <dbReference type="SAM" id="Coils"/>
    </source>
</evidence>
<feature type="coiled-coil region" evidence="8">
    <location>
        <begin position="767"/>
        <end position="840"/>
    </location>
</feature>
<dbReference type="GO" id="GO:0000056">
    <property type="term" value="P:ribosomal small subunit export from nucleus"/>
    <property type="evidence" value="ECO:0007669"/>
    <property type="project" value="InterPro"/>
</dbReference>
<evidence type="ECO:0000256" key="2">
    <source>
        <dbReference type="ARBA" id="ARBA00022448"/>
    </source>
</evidence>
<dbReference type="GO" id="GO:0006606">
    <property type="term" value="P:protein import into nucleus"/>
    <property type="evidence" value="ECO:0007669"/>
    <property type="project" value="TreeGrafter"/>
</dbReference>
<keyword evidence="2" id="KW-0813">Transport</keyword>
<dbReference type="GO" id="GO:0005643">
    <property type="term" value="C:nuclear pore"/>
    <property type="evidence" value="ECO:0007669"/>
    <property type="project" value="UniProtKB-SubCell"/>
</dbReference>
<keyword evidence="8" id="KW-0175">Coiled coil</keyword>
<reference evidence="10" key="1">
    <citation type="submission" date="2022-06" db="EMBL/GenBank/DDBJ databases">
        <authorList>
            <consortium name="SYNGENTA / RWTH Aachen University"/>
        </authorList>
    </citation>
    <scope>NUCLEOTIDE SEQUENCE</scope>
</reference>